<dbReference type="InterPro" id="IPR045319">
    <property type="entry name" value="KAT/AKT"/>
</dbReference>
<feature type="transmembrane region" description="Helical" evidence="2">
    <location>
        <begin position="225"/>
        <end position="247"/>
    </location>
</feature>
<feature type="transmembrane region" description="Helical" evidence="2">
    <location>
        <begin position="269"/>
        <end position="293"/>
    </location>
</feature>
<evidence type="ECO:0000313" key="4">
    <source>
        <dbReference type="Proteomes" id="UP001516400"/>
    </source>
</evidence>
<organism evidence="3 4">
    <name type="scientific">Cryptolaemus montrouzieri</name>
    <dbReference type="NCBI Taxonomy" id="559131"/>
    <lineage>
        <taxon>Eukaryota</taxon>
        <taxon>Metazoa</taxon>
        <taxon>Ecdysozoa</taxon>
        <taxon>Arthropoda</taxon>
        <taxon>Hexapoda</taxon>
        <taxon>Insecta</taxon>
        <taxon>Pterygota</taxon>
        <taxon>Neoptera</taxon>
        <taxon>Endopterygota</taxon>
        <taxon>Coleoptera</taxon>
        <taxon>Polyphaga</taxon>
        <taxon>Cucujiformia</taxon>
        <taxon>Coccinelloidea</taxon>
        <taxon>Coccinellidae</taxon>
        <taxon>Scymninae</taxon>
        <taxon>Scymnini</taxon>
        <taxon>Cryptolaemus</taxon>
    </lineage>
</organism>
<dbReference type="SUPFAM" id="SSF81324">
    <property type="entry name" value="Voltage-gated potassium channels"/>
    <property type="match status" value="1"/>
</dbReference>
<evidence type="ECO:0000256" key="2">
    <source>
        <dbReference type="SAM" id="Phobius"/>
    </source>
</evidence>
<keyword evidence="2" id="KW-1133">Transmembrane helix</keyword>
<comment type="caution">
    <text evidence="3">The sequence shown here is derived from an EMBL/GenBank/DDBJ whole genome shotgun (WGS) entry which is preliminary data.</text>
</comment>
<sequence length="304" mass="35816">MGRKSVKIVDEGLVKAKNPHISPENAEKIERDQLLPNDEGTGRKPDEDTSLDTTSYTIDTEDPKHVKILHTSKKLHWSNILSNIILTQDHYFWRLILLCFLYTDGVVKLYQISFLKRHKVQEVLTLEIITDLLFFLNYICIITIHFWKRLHILLRHKRKGKIMLIFDGFLLIPYHIIYYLFTNEVKISSKYAAFAVISLLRLYYLEELFIEKSKNAGVLHWNYFVARYILLLFWFTHTIACILFLLACPFVCDYPTGWGYAVKTEEPNYIWYIFASYMAFMGLSNCGFGEYLATNHNERLVMSK</sequence>
<keyword evidence="2" id="KW-0812">Transmembrane</keyword>
<protein>
    <submittedName>
        <fullName evidence="3">Uncharacterized protein</fullName>
    </submittedName>
</protein>
<evidence type="ECO:0000313" key="3">
    <source>
        <dbReference type="EMBL" id="KAL3282714.1"/>
    </source>
</evidence>
<feature type="transmembrane region" description="Helical" evidence="2">
    <location>
        <begin position="162"/>
        <end position="181"/>
    </location>
</feature>
<feature type="transmembrane region" description="Helical" evidence="2">
    <location>
        <begin position="187"/>
        <end position="204"/>
    </location>
</feature>
<dbReference type="PANTHER" id="PTHR45743:SF2">
    <property type="entry name" value="POTASSIUM CHANNEL AKT1"/>
    <property type="match status" value="1"/>
</dbReference>
<dbReference type="Proteomes" id="UP001516400">
    <property type="component" value="Unassembled WGS sequence"/>
</dbReference>
<feature type="region of interest" description="Disordered" evidence="1">
    <location>
        <begin position="17"/>
        <end position="54"/>
    </location>
</feature>
<keyword evidence="2" id="KW-0472">Membrane</keyword>
<dbReference type="EMBL" id="JABFTP020000144">
    <property type="protein sequence ID" value="KAL3282714.1"/>
    <property type="molecule type" value="Genomic_DNA"/>
</dbReference>
<reference evidence="3 4" key="1">
    <citation type="journal article" date="2021" name="BMC Biol.">
        <title>Horizontally acquired antibacterial genes associated with adaptive radiation of ladybird beetles.</title>
        <authorList>
            <person name="Li H.S."/>
            <person name="Tang X.F."/>
            <person name="Huang Y.H."/>
            <person name="Xu Z.Y."/>
            <person name="Chen M.L."/>
            <person name="Du X.Y."/>
            <person name="Qiu B.Y."/>
            <person name="Chen P.T."/>
            <person name="Zhang W."/>
            <person name="Slipinski A."/>
            <person name="Escalona H.E."/>
            <person name="Waterhouse R.M."/>
            <person name="Zwick A."/>
            <person name="Pang H."/>
        </authorList>
    </citation>
    <scope>NUCLEOTIDE SEQUENCE [LARGE SCALE GENOMIC DNA]</scope>
    <source>
        <strain evidence="3">SYSU2018</strain>
    </source>
</reference>
<accession>A0ABD2NWC1</accession>
<keyword evidence="4" id="KW-1185">Reference proteome</keyword>
<feature type="transmembrane region" description="Helical" evidence="2">
    <location>
        <begin position="132"/>
        <end position="150"/>
    </location>
</feature>
<feature type="transmembrane region" description="Helical" evidence="2">
    <location>
        <begin position="91"/>
        <end position="112"/>
    </location>
</feature>
<name>A0ABD2NWC1_9CUCU</name>
<evidence type="ECO:0000256" key="1">
    <source>
        <dbReference type="SAM" id="MobiDB-lite"/>
    </source>
</evidence>
<gene>
    <name evidence="3" type="ORF">HHI36_005886</name>
</gene>
<proteinExistence type="predicted"/>
<dbReference type="PANTHER" id="PTHR45743">
    <property type="entry name" value="POTASSIUM CHANNEL AKT1"/>
    <property type="match status" value="1"/>
</dbReference>
<dbReference type="Gene3D" id="1.10.287.70">
    <property type="match status" value="1"/>
</dbReference>
<dbReference type="AlphaFoldDB" id="A0ABD2NWC1"/>